<comment type="similarity">
    <text evidence="2">Belongs to the MoaE family.</text>
</comment>
<organism evidence="12 13">
    <name type="scientific">Niabella pedocola</name>
    <dbReference type="NCBI Taxonomy" id="1752077"/>
    <lineage>
        <taxon>Bacteria</taxon>
        <taxon>Pseudomonadati</taxon>
        <taxon>Bacteroidota</taxon>
        <taxon>Chitinophagia</taxon>
        <taxon>Chitinophagales</taxon>
        <taxon>Chitinophagaceae</taxon>
        <taxon>Niabella</taxon>
    </lineage>
</organism>
<dbReference type="EC" id="2.8.1.12" evidence="3"/>
<evidence type="ECO:0000256" key="2">
    <source>
        <dbReference type="ARBA" id="ARBA00005426"/>
    </source>
</evidence>
<comment type="subunit">
    <text evidence="6">Heterotetramer of 2 MoaD subunits and 2 MoaE subunits. Also stable as homodimer. The enzyme changes between these two forms during catalysis.</text>
</comment>
<evidence type="ECO:0000313" key="13">
    <source>
        <dbReference type="Proteomes" id="UP001199816"/>
    </source>
</evidence>
<dbReference type="Proteomes" id="UP001199816">
    <property type="component" value="Unassembled WGS sequence"/>
</dbReference>
<dbReference type="PANTHER" id="PTHR23404">
    <property type="entry name" value="MOLYBDOPTERIN SYNTHASE RELATED"/>
    <property type="match status" value="1"/>
</dbReference>
<dbReference type="InterPro" id="IPR003448">
    <property type="entry name" value="Mopterin_biosynth_MoaE"/>
</dbReference>
<name>A0ABS8PJZ4_9BACT</name>
<dbReference type="Gene3D" id="3.90.1170.40">
    <property type="entry name" value="Molybdopterin biosynthesis MoaE subunit"/>
    <property type="match status" value="1"/>
</dbReference>
<dbReference type="EMBL" id="JAJNEC010000003">
    <property type="protein sequence ID" value="MCD2421413.1"/>
    <property type="molecule type" value="Genomic_DNA"/>
</dbReference>
<evidence type="ECO:0000256" key="11">
    <source>
        <dbReference type="ARBA" id="ARBA00049878"/>
    </source>
</evidence>
<evidence type="ECO:0000313" key="12">
    <source>
        <dbReference type="EMBL" id="MCD2421413.1"/>
    </source>
</evidence>
<evidence type="ECO:0000256" key="3">
    <source>
        <dbReference type="ARBA" id="ARBA00011950"/>
    </source>
</evidence>
<accession>A0ABS8PJZ4</accession>
<dbReference type="RefSeq" id="WP_231002319.1">
    <property type="nucleotide sequence ID" value="NZ_JAJNEC010000003.1"/>
</dbReference>
<keyword evidence="13" id="KW-1185">Reference proteome</keyword>
<evidence type="ECO:0000256" key="1">
    <source>
        <dbReference type="ARBA" id="ARBA00005046"/>
    </source>
</evidence>
<evidence type="ECO:0000256" key="7">
    <source>
        <dbReference type="ARBA" id="ARBA00029745"/>
    </source>
</evidence>
<evidence type="ECO:0000256" key="9">
    <source>
        <dbReference type="ARBA" id="ARBA00030781"/>
    </source>
</evidence>
<comment type="caution">
    <text evidence="12">The sequence shown here is derived from an EMBL/GenBank/DDBJ whole genome shotgun (WGS) entry which is preliminary data.</text>
</comment>
<gene>
    <name evidence="12" type="ORF">LQ567_01470</name>
</gene>
<proteinExistence type="inferred from homology"/>
<keyword evidence="5" id="KW-0501">Molybdenum cofactor biosynthesis</keyword>
<dbReference type="CDD" id="cd00756">
    <property type="entry name" value="MoaE"/>
    <property type="match status" value="1"/>
</dbReference>
<evidence type="ECO:0000256" key="8">
    <source>
        <dbReference type="ARBA" id="ARBA00030407"/>
    </source>
</evidence>
<evidence type="ECO:0000256" key="4">
    <source>
        <dbReference type="ARBA" id="ARBA00013858"/>
    </source>
</evidence>
<sequence length="138" mass="15422">MIDIKLSDTPLDMAACIGNAADDACGGQVIFAGTVRNKTKGRRVLRLEYECYQSMALKEIKKIAENAIRLWDIRRIVIHHRVGVLGIGDTAVVIVVSAPHREAAFEGCRYAIETLKKTVPIWKKEIFEDGEEWVSAHT</sequence>
<dbReference type="InterPro" id="IPR036563">
    <property type="entry name" value="MoaE_sf"/>
</dbReference>
<protein>
    <recommendedName>
        <fullName evidence="4">Molybdopterin synthase catalytic subunit</fullName>
        <ecNumber evidence="3">2.8.1.12</ecNumber>
    </recommendedName>
    <alternativeName>
        <fullName evidence="9">MPT synthase subunit 2</fullName>
    </alternativeName>
    <alternativeName>
        <fullName evidence="7">Molybdenum cofactor biosynthesis protein E</fullName>
    </alternativeName>
    <alternativeName>
        <fullName evidence="8">Molybdopterin-converting factor large subunit</fullName>
    </alternativeName>
    <alternativeName>
        <fullName evidence="10">Molybdopterin-converting factor subunit 2</fullName>
    </alternativeName>
</protein>
<evidence type="ECO:0000256" key="5">
    <source>
        <dbReference type="ARBA" id="ARBA00023150"/>
    </source>
</evidence>
<dbReference type="SUPFAM" id="SSF54690">
    <property type="entry name" value="Molybdopterin synthase subunit MoaE"/>
    <property type="match status" value="1"/>
</dbReference>
<evidence type="ECO:0000256" key="6">
    <source>
        <dbReference type="ARBA" id="ARBA00026066"/>
    </source>
</evidence>
<evidence type="ECO:0000256" key="10">
    <source>
        <dbReference type="ARBA" id="ARBA00032474"/>
    </source>
</evidence>
<reference evidence="12 13" key="1">
    <citation type="submission" date="2021-11" db="EMBL/GenBank/DDBJ databases">
        <title>Genomic of Niabella pedocola.</title>
        <authorList>
            <person name="Wu T."/>
        </authorList>
    </citation>
    <scope>NUCLEOTIDE SEQUENCE [LARGE SCALE GENOMIC DNA]</scope>
    <source>
        <strain evidence="12 13">JCM 31011</strain>
    </source>
</reference>
<comment type="catalytic activity">
    <reaction evidence="11">
        <text>2 [molybdopterin-synthase sulfur-carrier protein]-C-terminal-Gly-aminoethanethioate + cyclic pyranopterin phosphate + H2O = molybdopterin + 2 [molybdopterin-synthase sulfur-carrier protein]-C-terminal Gly-Gly + 2 H(+)</text>
        <dbReference type="Rhea" id="RHEA:26333"/>
        <dbReference type="Rhea" id="RHEA-COMP:12202"/>
        <dbReference type="Rhea" id="RHEA-COMP:19907"/>
        <dbReference type="ChEBI" id="CHEBI:15377"/>
        <dbReference type="ChEBI" id="CHEBI:15378"/>
        <dbReference type="ChEBI" id="CHEBI:58698"/>
        <dbReference type="ChEBI" id="CHEBI:59648"/>
        <dbReference type="ChEBI" id="CHEBI:90778"/>
        <dbReference type="ChEBI" id="CHEBI:232372"/>
        <dbReference type="EC" id="2.8.1.12"/>
    </reaction>
</comment>
<comment type="pathway">
    <text evidence="1">Cofactor biosynthesis; molybdopterin biosynthesis.</text>
</comment>
<dbReference type="Pfam" id="PF02391">
    <property type="entry name" value="MoaE"/>
    <property type="match status" value="1"/>
</dbReference>